<name>A0A818FNG7_9BILA</name>
<evidence type="ECO:0000256" key="1">
    <source>
        <dbReference type="SAM" id="Phobius"/>
    </source>
</evidence>
<organism evidence="3 4">
    <name type="scientific">Rotaria sordida</name>
    <dbReference type="NCBI Taxonomy" id="392033"/>
    <lineage>
        <taxon>Eukaryota</taxon>
        <taxon>Metazoa</taxon>
        <taxon>Spiralia</taxon>
        <taxon>Gnathifera</taxon>
        <taxon>Rotifera</taxon>
        <taxon>Eurotatoria</taxon>
        <taxon>Bdelloidea</taxon>
        <taxon>Philodinida</taxon>
        <taxon>Philodinidae</taxon>
        <taxon>Rotaria</taxon>
    </lineage>
</organism>
<dbReference type="OrthoDB" id="347083at2759"/>
<evidence type="ECO:0000313" key="2">
    <source>
        <dbReference type="EMBL" id="CAF0989768.1"/>
    </source>
</evidence>
<keyword evidence="1" id="KW-0472">Membrane</keyword>
<proteinExistence type="predicted"/>
<dbReference type="AlphaFoldDB" id="A0A818FNG7"/>
<dbReference type="EMBL" id="CAJNOO010000603">
    <property type="protein sequence ID" value="CAF0989768.1"/>
    <property type="molecule type" value="Genomic_DNA"/>
</dbReference>
<dbReference type="SUPFAM" id="SSF49899">
    <property type="entry name" value="Concanavalin A-like lectins/glucanases"/>
    <property type="match status" value="2"/>
</dbReference>
<dbReference type="Pfam" id="PF13385">
    <property type="entry name" value="Laminin_G_3"/>
    <property type="match status" value="2"/>
</dbReference>
<evidence type="ECO:0000313" key="4">
    <source>
        <dbReference type="Proteomes" id="UP000663823"/>
    </source>
</evidence>
<protein>
    <recommendedName>
        <fullName evidence="5">LamG-like jellyroll fold domain-containing protein</fullName>
    </recommendedName>
</protein>
<dbReference type="Proteomes" id="UP000663882">
    <property type="component" value="Unassembled WGS sequence"/>
</dbReference>
<gene>
    <name evidence="3" type="ORF">OTI717_LOCUS319</name>
    <name evidence="2" type="ORF">RFH988_LOCUS13588</name>
</gene>
<evidence type="ECO:0000313" key="3">
    <source>
        <dbReference type="EMBL" id="CAF3477581.1"/>
    </source>
</evidence>
<comment type="caution">
    <text evidence="3">The sequence shown here is derived from an EMBL/GenBank/DDBJ whole genome shotgun (WGS) entry which is preliminary data.</text>
</comment>
<dbReference type="Proteomes" id="UP000663823">
    <property type="component" value="Unassembled WGS sequence"/>
</dbReference>
<reference evidence="3" key="1">
    <citation type="submission" date="2021-02" db="EMBL/GenBank/DDBJ databases">
        <authorList>
            <person name="Nowell W R."/>
        </authorList>
    </citation>
    <scope>NUCLEOTIDE SEQUENCE</scope>
</reference>
<accession>A0A818FNG7</accession>
<keyword evidence="1" id="KW-1133">Transmembrane helix</keyword>
<keyword evidence="1" id="KW-0812">Transmembrane</keyword>
<dbReference type="Gene3D" id="2.60.120.200">
    <property type="match status" value="2"/>
</dbReference>
<dbReference type="EMBL" id="CAJOAX010000011">
    <property type="protein sequence ID" value="CAF3477581.1"/>
    <property type="molecule type" value="Genomic_DNA"/>
</dbReference>
<evidence type="ECO:0008006" key="5">
    <source>
        <dbReference type="Google" id="ProtNLM"/>
    </source>
</evidence>
<feature type="transmembrane region" description="Helical" evidence="1">
    <location>
        <begin position="157"/>
        <end position="181"/>
    </location>
</feature>
<dbReference type="InterPro" id="IPR013320">
    <property type="entry name" value="ConA-like_dom_sf"/>
</dbReference>
<sequence length="607" mass="66915">MYYTLLQTTPKIRSLAKLLATNSCITGFPLNLLNFIDTVIIYYADANIINENQRQPDSFCVLRGSFRSATVSAMYHSLCMNRPIKVVTIRQPQAVYQQPRDTYERNDDGYDYQDEKLSTYRSVNSQSNIELMRTQDFHRQASNGKNLSSSYTSSNGLLIAAGILLLLIIFIIAPSVLGVLLTRNPIVSNNSTTTSASTVYTAYWSFDNDANDLYGTYNGTLVNGASFSNTTYFGHGFNLALNDSVNQSVITTNSFFNLSYTSFTVEAWIYGIALTGDRSIFSQCQCRTCQSQCLYLIIRNYKMYMGFMLNDLVGSTSLSINTWYHVAYVYDYSSRTQSIYLQGVLDGTKTSASPYQGQNGSISIGTSYLSSSSFYGYIDNLKVTTRAKSASEILVDASVVVYFSFDGSTLTQDMGPNQLNGSLSNAISVIGKVGLGLAFSGSSSYLQIYGFYQLGRSSQSFSFALWIYPYSVTGGTLIHKSTAQYTTGSWCQDMMGLTYIGQIAFHTNGGGRQITGPLISTLEWTHIVYTYSSTNGQIMYINGVQYAATGSMSFSSSGTIDWLTVGHNIVGCSPSPISGGAFFGIIDEFYVYRRELSATEVYTLANP</sequence>